<dbReference type="InterPro" id="IPR012902">
    <property type="entry name" value="N_methyl_site"/>
</dbReference>
<dbReference type="Pfam" id="PF07596">
    <property type="entry name" value="SBP_bac_10"/>
    <property type="match status" value="1"/>
</dbReference>
<reference evidence="3 4" key="1">
    <citation type="submission" date="2019-02" db="EMBL/GenBank/DDBJ databases">
        <title>Deep-cultivation of Planctomycetes and their phenomic and genomic characterization uncovers novel biology.</title>
        <authorList>
            <person name="Wiegand S."/>
            <person name="Jogler M."/>
            <person name="Boedeker C."/>
            <person name="Pinto D."/>
            <person name="Vollmers J."/>
            <person name="Rivas-Marin E."/>
            <person name="Kohn T."/>
            <person name="Peeters S.H."/>
            <person name="Heuer A."/>
            <person name="Rast P."/>
            <person name="Oberbeckmann S."/>
            <person name="Bunk B."/>
            <person name="Jeske O."/>
            <person name="Meyerdierks A."/>
            <person name="Storesund J.E."/>
            <person name="Kallscheuer N."/>
            <person name="Luecker S."/>
            <person name="Lage O.M."/>
            <person name="Pohl T."/>
            <person name="Merkel B.J."/>
            <person name="Hornburger P."/>
            <person name="Mueller R.-W."/>
            <person name="Bruemmer F."/>
            <person name="Labrenz M."/>
            <person name="Spormann A.M."/>
            <person name="Op Den Camp H."/>
            <person name="Overmann J."/>
            <person name="Amann R."/>
            <person name="Jetten M.S.M."/>
            <person name="Mascher T."/>
            <person name="Medema M.H."/>
            <person name="Devos D.P."/>
            <person name="Kaster A.-K."/>
            <person name="Ovreas L."/>
            <person name="Rohde M."/>
            <person name="Galperin M.Y."/>
            <person name="Jogler C."/>
        </authorList>
    </citation>
    <scope>NUCLEOTIDE SEQUENCE [LARGE SCALE GENOMIC DNA]</scope>
    <source>
        <strain evidence="3 4">Enr8</strain>
    </source>
</reference>
<dbReference type="AlphaFoldDB" id="A0A5C5V8W2"/>
<keyword evidence="1" id="KW-0472">Membrane</keyword>
<accession>A0A5C5V8W2</accession>
<proteinExistence type="predicted"/>
<dbReference type="PANTHER" id="PTHR30093:SF2">
    <property type="entry name" value="TYPE II SECRETION SYSTEM PROTEIN H"/>
    <property type="match status" value="1"/>
</dbReference>
<evidence type="ECO:0000259" key="2">
    <source>
        <dbReference type="Pfam" id="PF07596"/>
    </source>
</evidence>
<dbReference type="Pfam" id="PF07963">
    <property type="entry name" value="N_methyl"/>
    <property type="match status" value="1"/>
</dbReference>
<feature type="transmembrane region" description="Helical" evidence="1">
    <location>
        <begin position="16"/>
        <end position="37"/>
    </location>
</feature>
<dbReference type="Proteomes" id="UP000318878">
    <property type="component" value="Unassembled WGS sequence"/>
</dbReference>
<dbReference type="InterPro" id="IPR011453">
    <property type="entry name" value="DUF1559"/>
</dbReference>
<organism evidence="3 4">
    <name type="scientific">Blastopirellula retiformator</name>
    <dbReference type="NCBI Taxonomy" id="2527970"/>
    <lineage>
        <taxon>Bacteria</taxon>
        <taxon>Pseudomonadati</taxon>
        <taxon>Planctomycetota</taxon>
        <taxon>Planctomycetia</taxon>
        <taxon>Pirellulales</taxon>
        <taxon>Pirellulaceae</taxon>
        <taxon>Blastopirellula</taxon>
    </lineage>
</organism>
<evidence type="ECO:0000313" key="3">
    <source>
        <dbReference type="EMBL" id="TWT34175.1"/>
    </source>
</evidence>
<dbReference type="Gene3D" id="3.30.700.10">
    <property type="entry name" value="Glycoprotein, Type 4 Pilin"/>
    <property type="match status" value="1"/>
</dbReference>
<sequence length="325" mass="35900">MVSSISWKRGRNGFTLVELLVVIAIIGVLIALLLPAVQQAREAARRMQCSNNLRQLGLACHNYHDTHKKFPPGRLAYDGMNSSGSSTKIVTGFVGMLLPFIEQGNLGNLYDSRYGFDDIVNRPAAQTGVEILLCPSAPGDRLMPLYAGWNQGWTTDVTMLDSAQTGYATDYQGIRALHYCDPATGTKTDIREVGILTETKSTRFADITDGTSNTIMFFEMAGKPEQWRLGKTIEVTNAQFYGYGPWSGNNAVMIYNWNADGTAKGQDDSYRYINVDNEASPYSFHPGIVNVMLADGSTRSIPETIETQTFLNLCDRRDGQVLGEY</sequence>
<keyword evidence="4" id="KW-1185">Reference proteome</keyword>
<dbReference type="InterPro" id="IPR045584">
    <property type="entry name" value="Pilin-like"/>
</dbReference>
<evidence type="ECO:0000313" key="4">
    <source>
        <dbReference type="Proteomes" id="UP000318878"/>
    </source>
</evidence>
<dbReference type="PANTHER" id="PTHR30093">
    <property type="entry name" value="GENERAL SECRETION PATHWAY PROTEIN G"/>
    <property type="match status" value="1"/>
</dbReference>
<dbReference type="NCBIfam" id="TIGR02532">
    <property type="entry name" value="IV_pilin_GFxxxE"/>
    <property type="match status" value="1"/>
</dbReference>
<dbReference type="EMBL" id="SJPF01000002">
    <property type="protein sequence ID" value="TWT34175.1"/>
    <property type="molecule type" value="Genomic_DNA"/>
</dbReference>
<protein>
    <recommendedName>
        <fullName evidence="2">DUF1559 domain-containing protein</fullName>
    </recommendedName>
</protein>
<comment type="caution">
    <text evidence="3">The sequence shown here is derived from an EMBL/GenBank/DDBJ whole genome shotgun (WGS) entry which is preliminary data.</text>
</comment>
<feature type="domain" description="DUF1559" evidence="2">
    <location>
        <begin position="38"/>
        <end position="307"/>
    </location>
</feature>
<dbReference type="NCBIfam" id="TIGR04294">
    <property type="entry name" value="pre_pil_HX9DG"/>
    <property type="match status" value="1"/>
</dbReference>
<dbReference type="SUPFAM" id="SSF54523">
    <property type="entry name" value="Pili subunits"/>
    <property type="match status" value="1"/>
</dbReference>
<gene>
    <name evidence="3" type="ORF">Enr8_15690</name>
</gene>
<dbReference type="InterPro" id="IPR027558">
    <property type="entry name" value="Pre_pil_HX9DG_C"/>
</dbReference>
<name>A0A5C5V8W2_9BACT</name>
<dbReference type="RefSeq" id="WP_246119993.1">
    <property type="nucleotide sequence ID" value="NZ_SJPF01000002.1"/>
</dbReference>
<keyword evidence="1" id="KW-0812">Transmembrane</keyword>
<evidence type="ECO:0000256" key="1">
    <source>
        <dbReference type="SAM" id="Phobius"/>
    </source>
</evidence>
<keyword evidence="1" id="KW-1133">Transmembrane helix</keyword>